<accession>A0A8X6KPV3</accession>
<protein>
    <submittedName>
        <fullName evidence="1">Retrovirus-related Pol polyprotein from type-1 retrotransposable element R2</fullName>
    </submittedName>
</protein>
<dbReference type="OrthoDB" id="6437252at2759"/>
<dbReference type="AlphaFoldDB" id="A0A8X6KPV3"/>
<evidence type="ECO:0000313" key="1">
    <source>
        <dbReference type="EMBL" id="GFQ78363.1"/>
    </source>
</evidence>
<name>A0A8X6KPV3_TRICU</name>
<gene>
    <name evidence="1" type="primary">Fcan01_13699</name>
    <name evidence="1" type="ORF">TNCT_281</name>
</gene>
<dbReference type="EMBL" id="BMAO01002112">
    <property type="protein sequence ID" value="GFQ78363.1"/>
    <property type="molecule type" value="Genomic_DNA"/>
</dbReference>
<sequence>MISCCWQKTRNNFRVCSIAHSLQKIQLKVNPAKCASFHLAGSIPVGSRPSSFTIGDCDIKILEDGNFVKYLGKPVGFQMANDCSSINNAVSNAMKISGSKLSPWKKLDALKSFFFPSLNFTMRTAQFPKGDWLKVQQTATKEIKDILSLPTKASVSYIHGDRAQGGCGVPEATRDSDFYLTDTAFKLLTSSDEEVVVKALGQLVKTGRHRLQSEPSNSDLASFLSGPMEGKFRETTNAVQNK</sequence>
<dbReference type="Proteomes" id="UP000887116">
    <property type="component" value="Unassembled WGS sequence"/>
</dbReference>
<evidence type="ECO:0000313" key="2">
    <source>
        <dbReference type="Proteomes" id="UP000887116"/>
    </source>
</evidence>
<reference evidence="1" key="1">
    <citation type="submission" date="2020-07" db="EMBL/GenBank/DDBJ databases">
        <title>Multicomponent nature underlies the extraordinary mechanical properties of spider dragline silk.</title>
        <authorList>
            <person name="Kono N."/>
            <person name="Nakamura H."/>
            <person name="Mori M."/>
            <person name="Yoshida Y."/>
            <person name="Ohtoshi R."/>
            <person name="Malay A.D."/>
            <person name="Moran D.A.P."/>
            <person name="Tomita M."/>
            <person name="Numata K."/>
            <person name="Arakawa K."/>
        </authorList>
    </citation>
    <scope>NUCLEOTIDE SEQUENCE</scope>
</reference>
<proteinExistence type="predicted"/>
<keyword evidence="2" id="KW-1185">Reference proteome</keyword>
<comment type="caution">
    <text evidence="1">The sequence shown here is derived from an EMBL/GenBank/DDBJ whole genome shotgun (WGS) entry which is preliminary data.</text>
</comment>
<organism evidence="1 2">
    <name type="scientific">Trichonephila clavata</name>
    <name type="common">Joro spider</name>
    <name type="synonym">Nephila clavata</name>
    <dbReference type="NCBI Taxonomy" id="2740835"/>
    <lineage>
        <taxon>Eukaryota</taxon>
        <taxon>Metazoa</taxon>
        <taxon>Ecdysozoa</taxon>
        <taxon>Arthropoda</taxon>
        <taxon>Chelicerata</taxon>
        <taxon>Arachnida</taxon>
        <taxon>Araneae</taxon>
        <taxon>Araneomorphae</taxon>
        <taxon>Entelegynae</taxon>
        <taxon>Araneoidea</taxon>
        <taxon>Nephilidae</taxon>
        <taxon>Trichonephila</taxon>
    </lineage>
</organism>